<dbReference type="Gene3D" id="3.40.50.10610">
    <property type="entry name" value="ABC-type transport auxiliary lipoprotein component"/>
    <property type="match status" value="1"/>
</dbReference>
<feature type="domain" description="ABC-type transport auxiliary lipoprotein component" evidence="1">
    <location>
        <begin position="26"/>
        <end position="182"/>
    </location>
</feature>
<dbReference type="PROSITE" id="PS51257">
    <property type="entry name" value="PROKAR_LIPOPROTEIN"/>
    <property type="match status" value="1"/>
</dbReference>
<dbReference type="Proteomes" id="UP000663992">
    <property type="component" value="Unassembled WGS sequence"/>
</dbReference>
<dbReference type="RefSeq" id="WP_206592642.1">
    <property type="nucleotide sequence ID" value="NZ_JAFKCS010000002.1"/>
</dbReference>
<evidence type="ECO:0000259" key="1">
    <source>
        <dbReference type="Pfam" id="PF03886"/>
    </source>
</evidence>
<name>A0ABS3CNW6_9ALTE</name>
<dbReference type="Pfam" id="PF03886">
    <property type="entry name" value="ABC_trans_aux"/>
    <property type="match status" value="1"/>
</dbReference>
<keyword evidence="3" id="KW-1185">Reference proteome</keyword>
<organism evidence="2 3">
    <name type="scientific">Bowmanella yangjiangensis</name>
    <dbReference type="NCBI Taxonomy" id="2811230"/>
    <lineage>
        <taxon>Bacteria</taxon>
        <taxon>Pseudomonadati</taxon>
        <taxon>Pseudomonadota</taxon>
        <taxon>Gammaproteobacteria</taxon>
        <taxon>Alteromonadales</taxon>
        <taxon>Alteromonadaceae</taxon>
        <taxon>Bowmanella</taxon>
    </lineage>
</organism>
<proteinExistence type="predicted"/>
<protein>
    <submittedName>
        <fullName evidence="2">Membrane integrity-associated transporter subunit PqiC</fullName>
    </submittedName>
</protein>
<dbReference type="InterPro" id="IPR005586">
    <property type="entry name" value="ABC_trans_aux"/>
</dbReference>
<evidence type="ECO:0000313" key="2">
    <source>
        <dbReference type="EMBL" id="MBN7818813.1"/>
    </source>
</evidence>
<accession>A0ABS3CNW6</accession>
<gene>
    <name evidence="2" type="ORF">J0A65_02995</name>
</gene>
<sequence length="186" mass="20993">MRIIITLFTLYVLAACSSAPPPLQYYLLDSPAKVSAPHTQTKRQIRLELLPLPEYLQQDGLVMRLSDSSLHVSRQHLWAQALQQSVPQVLVDALNNHQQVRFVTQSEPGALQAAERLVIQIRHLLIDQQQGAILSAQYWLLDQQGSIHFQGSFNQSQQMAQDGYPHAVENLQLLLKNLAAQIQTEL</sequence>
<comment type="caution">
    <text evidence="2">The sequence shown here is derived from an EMBL/GenBank/DDBJ whole genome shotgun (WGS) entry which is preliminary data.</text>
</comment>
<dbReference type="EMBL" id="JAFKCS010000002">
    <property type="protein sequence ID" value="MBN7818813.1"/>
    <property type="molecule type" value="Genomic_DNA"/>
</dbReference>
<evidence type="ECO:0000313" key="3">
    <source>
        <dbReference type="Proteomes" id="UP000663992"/>
    </source>
</evidence>
<reference evidence="2 3" key="1">
    <citation type="submission" date="2021-03" db="EMBL/GenBank/DDBJ databases">
        <title>novel species isolated from a fishpond in China.</title>
        <authorList>
            <person name="Lu H."/>
            <person name="Cai Z."/>
        </authorList>
    </citation>
    <scope>NUCLEOTIDE SEQUENCE [LARGE SCALE GENOMIC DNA]</scope>
    <source>
        <strain evidence="2 3">Y57</strain>
    </source>
</reference>
<dbReference type="SUPFAM" id="SSF159594">
    <property type="entry name" value="XCC0632-like"/>
    <property type="match status" value="1"/>
</dbReference>